<reference evidence="3" key="2">
    <citation type="journal article" date="2013" name="PLoS Genet.">
        <title>Comparative genome structure, secondary metabolite, and effector coding capacity across Cochliobolus pathogens.</title>
        <authorList>
            <person name="Condon B.J."/>
            <person name="Leng Y."/>
            <person name="Wu D."/>
            <person name="Bushley K.E."/>
            <person name="Ohm R.A."/>
            <person name="Otillar R."/>
            <person name="Martin J."/>
            <person name="Schackwitz W."/>
            <person name="Grimwood J."/>
            <person name="MohdZainudin N."/>
            <person name="Xue C."/>
            <person name="Wang R."/>
            <person name="Manning V.A."/>
            <person name="Dhillon B."/>
            <person name="Tu Z.J."/>
            <person name="Steffenson B.J."/>
            <person name="Salamov A."/>
            <person name="Sun H."/>
            <person name="Lowry S."/>
            <person name="LaButti K."/>
            <person name="Han J."/>
            <person name="Copeland A."/>
            <person name="Lindquist E."/>
            <person name="Barry K."/>
            <person name="Schmutz J."/>
            <person name="Baker S.E."/>
            <person name="Ciuffetti L.M."/>
            <person name="Grigoriev I.V."/>
            <person name="Zhong S."/>
            <person name="Turgeon B.G."/>
        </authorList>
    </citation>
    <scope>NUCLEOTIDE SEQUENCE [LARGE SCALE GENOMIC DNA]</scope>
    <source>
        <strain evidence="3">C4 / ATCC 48331 / race T</strain>
    </source>
</reference>
<dbReference type="InterPro" id="IPR011990">
    <property type="entry name" value="TPR-like_helical_dom_sf"/>
</dbReference>
<organism evidence="2 3">
    <name type="scientific">Cochliobolus heterostrophus (strain C4 / ATCC 48331 / race T)</name>
    <name type="common">Southern corn leaf blight fungus</name>
    <name type="synonym">Bipolaris maydis</name>
    <dbReference type="NCBI Taxonomy" id="665024"/>
    <lineage>
        <taxon>Eukaryota</taxon>
        <taxon>Fungi</taxon>
        <taxon>Dikarya</taxon>
        <taxon>Ascomycota</taxon>
        <taxon>Pezizomycotina</taxon>
        <taxon>Dothideomycetes</taxon>
        <taxon>Pleosporomycetidae</taxon>
        <taxon>Pleosporales</taxon>
        <taxon>Pleosporineae</taxon>
        <taxon>Pleosporaceae</taxon>
        <taxon>Bipolaris</taxon>
    </lineage>
</organism>
<dbReference type="Pfam" id="PF12770">
    <property type="entry name" value="CHAT"/>
    <property type="match status" value="1"/>
</dbReference>
<proteinExistence type="predicted"/>
<dbReference type="SUPFAM" id="SSF48452">
    <property type="entry name" value="TPR-like"/>
    <property type="match status" value="2"/>
</dbReference>
<dbReference type="PANTHER" id="PTHR19959:SF119">
    <property type="entry name" value="FUNGAL LIPASE-LIKE DOMAIN-CONTAINING PROTEIN"/>
    <property type="match status" value="1"/>
</dbReference>
<reference evidence="2 3" key="1">
    <citation type="journal article" date="2012" name="PLoS Pathog.">
        <title>Diverse lifestyles and strategies of plant pathogenesis encoded in the genomes of eighteen Dothideomycetes fungi.</title>
        <authorList>
            <person name="Ohm R.A."/>
            <person name="Feau N."/>
            <person name="Henrissat B."/>
            <person name="Schoch C.L."/>
            <person name="Horwitz B.A."/>
            <person name="Barry K.W."/>
            <person name="Condon B.J."/>
            <person name="Copeland A.C."/>
            <person name="Dhillon B."/>
            <person name="Glaser F."/>
            <person name="Hesse C.N."/>
            <person name="Kosti I."/>
            <person name="LaButti K."/>
            <person name="Lindquist E.A."/>
            <person name="Lucas S."/>
            <person name="Salamov A.A."/>
            <person name="Bradshaw R.E."/>
            <person name="Ciuffetti L."/>
            <person name="Hamelin R.C."/>
            <person name="Kema G.H.J."/>
            <person name="Lawrence C."/>
            <person name="Scott J.A."/>
            <person name="Spatafora J.W."/>
            <person name="Turgeon B.G."/>
            <person name="de Wit P.J.G.M."/>
            <person name="Zhong S."/>
            <person name="Goodwin S.B."/>
            <person name="Grigoriev I.V."/>
        </authorList>
    </citation>
    <scope>NUCLEOTIDE SEQUENCE [LARGE SCALE GENOMIC DNA]</scope>
    <source>
        <strain evidence="3">C4 / ATCC 48331 / race T</strain>
    </source>
</reference>
<dbReference type="AlphaFoldDB" id="N4X8B5"/>
<name>N4X8B5_COCH4</name>
<dbReference type="InterPro" id="IPR024983">
    <property type="entry name" value="CHAT_dom"/>
</dbReference>
<evidence type="ECO:0000259" key="1">
    <source>
        <dbReference type="Pfam" id="PF12770"/>
    </source>
</evidence>
<dbReference type="EMBL" id="KB733448">
    <property type="protein sequence ID" value="ENI07910.1"/>
    <property type="molecule type" value="Genomic_DNA"/>
</dbReference>
<dbReference type="HOGENOM" id="CLU_001305_0_0_1"/>
<protein>
    <recommendedName>
        <fullName evidence="1">CHAT domain-containing protein</fullName>
    </recommendedName>
</protein>
<evidence type="ECO:0000313" key="2">
    <source>
        <dbReference type="EMBL" id="ENI07910.1"/>
    </source>
</evidence>
<dbReference type="Proteomes" id="UP000012338">
    <property type="component" value="Unassembled WGS sequence"/>
</dbReference>
<dbReference type="Gene3D" id="1.25.40.10">
    <property type="entry name" value="Tetratricopeptide repeat domain"/>
    <property type="match status" value="2"/>
</dbReference>
<dbReference type="PANTHER" id="PTHR19959">
    <property type="entry name" value="KINESIN LIGHT CHAIN"/>
    <property type="match status" value="1"/>
</dbReference>
<feature type="domain" description="CHAT" evidence="1">
    <location>
        <begin position="800"/>
        <end position="1096"/>
    </location>
</feature>
<gene>
    <name evidence="2" type="ORF">COCC4DRAFT_57771</name>
</gene>
<sequence length="1097" mass="123789">MDIFNSTLLESFDVLFTALSPQDTRSRSTLCGHYAMLKVALFERSGRIEDLDDAITKGKLSIDDTLGDDRVLHIQLNNLANMLGRRYDETRQISDLEDAIHLSRRAVRGVPLCHIERPSTLSNLGNKLSRLYKETGNLQTLDEAIDFARQAMDSAPTNHRQYALLVQNLMNKLALRSEYSRRPEDLDEELQVARRLVEITPEASSQQLDALQCVGALLLRRFEFTGQLYVLEEATRIARRVRIATTDRSPHFAARLHNLANCLYRRSEYFAEKDDVEEAVGLMRHAILLTSKQDCIMLSNFLPMLHLLCKLSGDTKCMEEATEIARQALRQTPYNHKSLGGLMHGLGQILQLRFHISGDTNDLDEAMQLMREALEGTQQDCTDFSEISTDLVAILQLRYMRLRDGKDLEEAIVVARKAIEILPQGYRNFATMLSNLSDLLGSKFEREKDTELLDEAIQIQQRAIGLAPKGYPHTGVLLNRLGKQLRYRYECTKDSQDLDQAIQAAREALKATRETHHSYSTVLKDLGLILLYGYGRSEELKDLKEVIHVLQRVWSCKNGSPFVRIIACNLLVHLLHLDHDYDRAFDLAVEAINMLPYVHKRSLNLQDQQYVVSHFFGLSPIACSIALHKGEGPDTALELLERGRGLILGLLMEDRRNIQALEVAHPKLYVRYESLRIETNKPTEGYSNCLERNEALSSQMSDMEKLDECVQEIRKLPGFDKFHERSTVKQMQDCASDGDIIVVNITQLRSDAIVVTARGTRTISFPKLSTDDVRSWMDQDLTTTSMNDKKAGQKNKIYRQFLSWLWQDCVKPIMEELHYDAKASIDSLPRIWWIGTGFANNFPFHAAGDSSGNVGQYAISSYTPTIRALRYARERSVATAPSSGIQKALIVTMPDTPGMNKLPRSIVEAQDITAVIETVVDVEVIERPSVATTLSKLQGCSIAHFACHGLSDEQSPGASGLILQREDKESSTPRQDMLTTQMISLLELSQAEIAFLSACYTADGRADLLSDEMLHVVSGFQTAGFRHVIGCLWPSKDRVCSAIAKAFYAELYRDGVKGRNKDKAVAIALHKAVQRVRDSEELHKRPLSWAQYVHFGV</sequence>
<keyword evidence="3" id="KW-1185">Reference proteome</keyword>
<dbReference type="OrthoDB" id="3781218at2759"/>
<accession>N4X8B5</accession>
<evidence type="ECO:0000313" key="3">
    <source>
        <dbReference type="Proteomes" id="UP000012338"/>
    </source>
</evidence>